<dbReference type="InterPro" id="IPR011333">
    <property type="entry name" value="SKP1/BTB/POZ_sf"/>
</dbReference>
<dbReference type="PANTHER" id="PTHR47843">
    <property type="entry name" value="BTB DOMAIN-CONTAINING PROTEIN-RELATED"/>
    <property type="match status" value="1"/>
</dbReference>
<proteinExistence type="predicted"/>
<accession>A0AAV9MV43</accession>
<keyword evidence="2" id="KW-1185">Reference proteome</keyword>
<dbReference type="Gene3D" id="3.30.710.10">
    <property type="entry name" value="Potassium Channel Kv1.1, Chain A"/>
    <property type="match status" value="1"/>
</dbReference>
<organism evidence="1 2">
    <name type="scientific">Exophiala bonariae</name>
    <dbReference type="NCBI Taxonomy" id="1690606"/>
    <lineage>
        <taxon>Eukaryota</taxon>
        <taxon>Fungi</taxon>
        <taxon>Dikarya</taxon>
        <taxon>Ascomycota</taxon>
        <taxon>Pezizomycotina</taxon>
        <taxon>Eurotiomycetes</taxon>
        <taxon>Chaetothyriomycetidae</taxon>
        <taxon>Chaetothyriales</taxon>
        <taxon>Herpotrichiellaceae</taxon>
        <taxon>Exophiala</taxon>
    </lineage>
</organism>
<dbReference type="GeneID" id="89980107"/>
<evidence type="ECO:0008006" key="3">
    <source>
        <dbReference type="Google" id="ProtNLM"/>
    </source>
</evidence>
<sequence length="380" mass="43027">MAKRRELVHDIKLQVASLLRSSCVNIQVGSEKQKLTVHEAVFRKSSSPSLRRLVEPGFRESEEGCVDWTHTSSETVERVLTWLYFHDYQSPEPVIRTSGGVADEVDSGTHDAGIGRNGNTYETPFDDGQNHPEGDLDLEPELVVEAIPDETVAVFGRFEAEDQQLQDAIFESCSIRPLTPLGRCVEVAPIMSTYKTAAGVFEEQSFPHETFSYRDPLLAHAEVYSFAKYHLLFKLQQLALQRMIITLRKLDCSVEYAEQELTELIEFVYDNISADQDGEEPMRKLLSQFAAINYTSILHGSFEALVGRGGDFGLDLARKLSRRLLAHGVSGESAEDKFDDRIWNVELQVQQRDREIESLNAQLKDSFVWGRGINKKGRRR</sequence>
<reference evidence="1 2" key="1">
    <citation type="submission" date="2023-08" db="EMBL/GenBank/DDBJ databases">
        <title>Black Yeasts Isolated from many extreme environments.</title>
        <authorList>
            <person name="Coleine C."/>
            <person name="Stajich J.E."/>
            <person name="Selbmann L."/>
        </authorList>
    </citation>
    <scope>NUCLEOTIDE SEQUENCE [LARGE SCALE GENOMIC DNA]</scope>
    <source>
        <strain evidence="1 2">CCFEE 5792</strain>
    </source>
</reference>
<dbReference type="RefSeq" id="XP_064699854.1">
    <property type="nucleotide sequence ID" value="XM_064855485.1"/>
</dbReference>
<evidence type="ECO:0000313" key="2">
    <source>
        <dbReference type="Proteomes" id="UP001358417"/>
    </source>
</evidence>
<evidence type="ECO:0000313" key="1">
    <source>
        <dbReference type="EMBL" id="KAK5043464.1"/>
    </source>
</evidence>
<dbReference type="AlphaFoldDB" id="A0AAV9MV43"/>
<protein>
    <recommendedName>
        <fullName evidence="3">BTB domain-containing protein</fullName>
    </recommendedName>
</protein>
<name>A0AAV9MV43_9EURO</name>
<gene>
    <name evidence="1" type="ORF">LTR84_011958</name>
</gene>
<dbReference type="Proteomes" id="UP001358417">
    <property type="component" value="Unassembled WGS sequence"/>
</dbReference>
<dbReference type="EMBL" id="JAVRRD010000063">
    <property type="protein sequence ID" value="KAK5043464.1"/>
    <property type="molecule type" value="Genomic_DNA"/>
</dbReference>
<comment type="caution">
    <text evidence="1">The sequence shown here is derived from an EMBL/GenBank/DDBJ whole genome shotgun (WGS) entry which is preliminary data.</text>
</comment>